<dbReference type="EMBL" id="ALBS01000093">
    <property type="protein sequence ID" value="EJT50759.1"/>
    <property type="molecule type" value="Genomic_DNA"/>
</dbReference>
<dbReference type="OrthoDB" id="5346159at2759"/>
<gene>
    <name evidence="4" type="ORF">A1Q1_08134</name>
</gene>
<feature type="region of interest" description="Disordered" evidence="2">
    <location>
        <begin position="297"/>
        <end position="331"/>
    </location>
</feature>
<dbReference type="PROSITE" id="PS51299">
    <property type="entry name" value="HTH_APSES"/>
    <property type="match status" value="1"/>
</dbReference>
<feature type="region of interest" description="Disordered" evidence="2">
    <location>
        <begin position="187"/>
        <end position="256"/>
    </location>
</feature>
<feature type="region of interest" description="Disordered" evidence="2">
    <location>
        <begin position="1"/>
        <end position="60"/>
    </location>
</feature>
<dbReference type="VEuPathDB" id="FungiDB:A1Q1_08134"/>
<feature type="domain" description="HTH APSES-type" evidence="3">
    <location>
        <begin position="71"/>
        <end position="193"/>
    </location>
</feature>
<dbReference type="KEGG" id="tasa:A1Q1_08134"/>
<evidence type="ECO:0000256" key="2">
    <source>
        <dbReference type="SAM" id="MobiDB-lite"/>
    </source>
</evidence>
<evidence type="ECO:0000259" key="3">
    <source>
        <dbReference type="PROSITE" id="PS51299"/>
    </source>
</evidence>
<dbReference type="PANTHER" id="PTHR38044">
    <property type="entry name" value="BOUQUET FORMATION PROTEIN 4"/>
    <property type="match status" value="1"/>
</dbReference>
<evidence type="ECO:0000256" key="1">
    <source>
        <dbReference type="SAM" id="Coils"/>
    </source>
</evidence>
<dbReference type="InterPro" id="IPR003163">
    <property type="entry name" value="Tscrpt_reg_HTH_APSES-type"/>
</dbReference>
<dbReference type="PANTHER" id="PTHR38044:SF1">
    <property type="entry name" value="BOUQUET FORMATION PROTEIN 4"/>
    <property type="match status" value="1"/>
</dbReference>
<dbReference type="SUPFAM" id="SSF54616">
    <property type="entry name" value="DNA-binding domain of Mlu1-box binding protein MBP1"/>
    <property type="match status" value="1"/>
</dbReference>
<dbReference type="Proteomes" id="UP000002748">
    <property type="component" value="Unassembled WGS sequence"/>
</dbReference>
<proteinExistence type="predicted"/>
<dbReference type="AlphaFoldDB" id="J6F1D3"/>
<evidence type="ECO:0000313" key="4">
    <source>
        <dbReference type="EMBL" id="EJT50759.1"/>
    </source>
</evidence>
<sequence>MPSSTTNSPAARRARQSADAVEVPNTAPPPYPGDNTYDLTPLPHTVNRPRLPEDRRNPHLSHVPVDTAIVKFQTIVREGKEIIIGRIKVSTPGENQHAFILRRYDTNAISLSTMFRVAFPGASPAEEEREIDWVNSTFDTSGTNGNSGGRNFVKLAGEWVDRRTAIHLAPAYGLKDLVATLARAEPDPSVKYRMSQRSQAAAEDLQRKKEAQATGTGGSSRAVPSMSATDAAQPSPKRARQAPRAEGTPRRLTLEATTTVTAPPNATIDMNAEIESAKQLVRDLKRELQLRQAAGEDIEEAGNSERGIKRLPDDDGVTISSGQGKGGERVIRTNRRVQQGGVAQAVKTAAYGTMLFGLGVSAALFLPQLASNFM</sequence>
<dbReference type="GO" id="GO:1990862">
    <property type="term" value="C:nuclear membrane complex Bqt3-Bqt4"/>
    <property type="evidence" value="ECO:0007669"/>
    <property type="project" value="InterPro"/>
</dbReference>
<dbReference type="GO" id="GO:0003677">
    <property type="term" value="F:DNA binding"/>
    <property type="evidence" value="ECO:0007669"/>
    <property type="project" value="InterPro"/>
</dbReference>
<protein>
    <recommendedName>
        <fullName evidence="3">HTH APSES-type domain-containing protein</fullName>
    </recommendedName>
</protein>
<name>J6F1D3_TRIAS</name>
<keyword evidence="1" id="KW-0175">Coiled coil</keyword>
<comment type="caution">
    <text evidence="4">The sequence shown here is derived from an EMBL/GenBank/DDBJ whole genome shotgun (WGS) entry which is preliminary data.</text>
</comment>
<dbReference type="InterPro" id="IPR036887">
    <property type="entry name" value="HTH_APSES_sf"/>
</dbReference>
<dbReference type="RefSeq" id="XP_014181756.1">
    <property type="nucleotide sequence ID" value="XM_014326281.1"/>
</dbReference>
<accession>J6F1D3</accession>
<evidence type="ECO:0000313" key="5">
    <source>
        <dbReference type="Proteomes" id="UP000002748"/>
    </source>
</evidence>
<dbReference type="GO" id="GO:0070197">
    <property type="term" value="P:meiotic attachment of telomere to nuclear envelope"/>
    <property type="evidence" value="ECO:0007669"/>
    <property type="project" value="InterPro"/>
</dbReference>
<reference evidence="4 5" key="1">
    <citation type="journal article" date="2012" name="Eukaryot. Cell">
        <title>Draft genome sequence of CBS 2479, the standard type strain of Trichosporon asahii.</title>
        <authorList>
            <person name="Yang R.Y."/>
            <person name="Li H.T."/>
            <person name="Zhu H."/>
            <person name="Zhou G.P."/>
            <person name="Wang M."/>
            <person name="Wang L."/>
        </authorList>
    </citation>
    <scope>NUCLEOTIDE SEQUENCE [LARGE SCALE GENOMIC DNA]</scope>
    <source>
        <strain evidence="5">ATCC 90039 / CBS 2479 / JCM 2466 / KCTC 7840 / NCYC 2677 / UAMH 7654</strain>
    </source>
</reference>
<organism evidence="4 5">
    <name type="scientific">Trichosporon asahii var. asahii (strain ATCC 90039 / CBS 2479 / JCM 2466 / KCTC 7840 / NBRC 103889/ NCYC 2677 / UAMH 7654)</name>
    <name type="common">Yeast</name>
    <dbReference type="NCBI Taxonomy" id="1186058"/>
    <lineage>
        <taxon>Eukaryota</taxon>
        <taxon>Fungi</taxon>
        <taxon>Dikarya</taxon>
        <taxon>Basidiomycota</taxon>
        <taxon>Agaricomycotina</taxon>
        <taxon>Tremellomycetes</taxon>
        <taxon>Trichosporonales</taxon>
        <taxon>Trichosporonaceae</taxon>
        <taxon>Trichosporon</taxon>
    </lineage>
</organism>
<dbReference type="InterPro" id="IPR037548">
    <property type="entry name" value="Bqt4"/>
</dbReference>
<dbReference type="HOGENOM" id="CLU_685207_0_0_1"/>
<dbReference type="GeneID" id="25991646"/>
<feature type="coiled-coil region" evidence="1">
    <location>
        <begin position="267"/>
        <end position="294"/>
    </location>
</feature>
<dbReference type="GO" id="GO:0044820">
    <property type="term" value="P:mitotic telomere tethering at nuclear periphery"/>
    <property type="evidence" value="ECO:0007669"/>
    <property type="project" value="TreeGrafter"/>
</dbReference>